<evidence type="ECO:0000259" key="5">
    <source>
        <dbReference type="Pfam" id="PF01755"/>
    </source>
</evidence>
<feature type="compositionally biased region" description="Polar residues" evidence="4">
    <location>
        <begin position="247"/>
        <end position="257"/>
    </location>
</feature>
<feature type="region of interest" description="Disordered" evidence="4">
    <location>
        <begin position="240"/>
        <end position="270"/>
    </location>
</feature>
<dbReference type="EMBL" id="CADIKM010000004">
    <property type="protein sequence ID" value="CAB3781940.1"/>
    <property type="molecule type" value="Genomic_DNA"/>
</dbReference>
<comment type="pathway">
    <text evidence="1">Bacterial outer membrane biogenesis; lipooligosaccharide biosynthesis.</text>
</comment>
<dbReference type="GO" id="GO:0009103">
    <property type="term" value="P:lipopolysaccharide biosynthetic process"/>
    <property type="evidence" value="ECO:0007669"/>
    <property type="project" value="UniProtKB-KW"/>
</dbReference>
<dbReference type="Proteomes" id="UP000494115">
    <property type="component" value="Unassembled WGS sequence"/>
</dbReference>
<reference evidence="6 7" key="1">
    <citation type="submission" date="2020-04" db="EMBL/GenBank/DDBJ databases">
        <authorList>
            <person name="De Canck E."/>
        </authorList>
    </citation>
    <scope>NUCLEOTIDE SEQUENCE [LARGE SCALE GENOMIC DNA]</scope>
    <source>
        <strain evidence="6 7">LMG 28138</strain>
    </source>
</reference>
<evidence type="ECO:0000256" key="3">
    <source>
        <dbReference type="ARBA" id="ARBA00022985"/>
    </source>
</evidence>
<feature type="domain" description="Glycosyl transferase family 25" evidence="5">
    <location>
        <begin position="10"/>
        <end position="180"/>
    </location>
</feature>
<evidence type="ECO:0000313" key="6">
    <source>
        <dbReference type="EMBL" id="CAB3781940.1"/>
    </source>
</evidence>
<protein>
    <recommendedName>
        <fullName evidence="5">Glycosyl transferase family 25 domain-containing protein</fullName>
    </recommendedName>
</protein>
<comment type="pathway">
    <text evidence="2">Glycan metabolism; lacto-N-neotetraose biosynthesis.</text>
</comment>
<evidence type="ECO:0000256" key="1">
    <source>
        <dbReference type="ARBA" id="ARBA00005068"/>
    </source>
</evidence>
<name>A0A6S7C5X9_9BURK</name>
<evidence type="ECO:0000256" key="2">
    <source>
        <dbReference type="ARBA" id="ARBA00005222"/>
    </source>
</evidence>
<keyword evidence="3" id="KW-0448">Lipopolysaccharide biosynthesis</keyword>
<sequence length="270" mass="31185">MAGGVSYVCISLTRAHERRALMERQFEKHKIKVRFFDAIEPAGPLDKIENYDLERRVQQYGVPLTRGEVGCFLSHREVWRELVASGDEACCVMEDDIVLRDGFSSAVDEVFAARSHWDMVRLMGLVHARPKIPTAVLASGMKLMWMKRHPDGTQCYVITREAAIRMLENTDRFFNAVDNAIDRQWDHRLRLYITSPEFVELAETESMIGDRPSIPNIAVRLRVKFHRRIDKLKMTIYHMRNRPRQPSIHQPPTSQPASDKRIGKGLKLTS</sequence>
<proteinExistence type="predicted"/>
<gene>
    <name evidence="6" type="ORF">LMG28138_01399</name>
</gene>
<dbReference type="UniPathway" id="UPA00501"/>
<accession>A0A6S7C5X9</accession>
<evidence type="ECO:0000256" key="4">
    <source>
        <dbReference type="SAM" id="MobiDB-lite"/>
    </source>
</evidence>
<evidence type="ECO:0000313" key="7">
    <source>
        <dbReference type="Proteomes" id="UP000494115"/>
    </source>
</evidence>
<dbReference type="AlphaFoldDB" id="A0A6S7C5X9"/>
<dbReference type="UniPathway" id="UPA00820"/>
<dbReference type="CDD" id="cd06532">
    <property type="entry name" value="Glyco_transf_25"/>
    <property type="match status" value="1"/>
</dbReference>
<dbReference type="Pfam" id="PF01755">
    <property type="entry name" value="Glyco_transf_25"/>
    <property type="match status" value="1"/>
</dbReference>
<keyword evidence="7" id="KW-1185">Reference proteome</keyword>
<dbReference type="RefSeq" id="WP_281362371.1">
    <property type="nucleotide sequence ID" value="NZ_CADIKM010000004.1"/>
</dbReference>
<dbReference type="InterPro" id="IPR002654">
    <property type="entry name" value="Glyco_trans_25"/>
</dbReference>
<organism evidence="6 7">
    <name type="scientific">Pararobbsia alpina</name>
    <dbReference type="NCBI Taxonomy" id="621374"/>
    <lineage>
        <taxon>Bacteria</taxon>
        <taxon>Pseudomonadati</taxon>
        <taxon>Pseudomonadota</taxon>
        <taxon>Betaproteobacteria</taxon>
        <taxon>Burkholderiales</taxon>
        <taxon>Burkholderiaceae</taxon>
        <taxon>Pararobbsia</taxon>
    </lineage>
</organism>